<dbReference type="EMBL" id="CM055103">
    <property type="protein sequence ID" value="KAJ7536537.1"/>
    <property type="molecule type" value="Genomic_DNA"/>
</dbReference>
<reference evidence="2" key="1">
    <citation type="journal article" date="2024" name="Proc. Natl. Acad. Sci. U.S.A.">
        <title>Extraordinary preservation of gene collinearity over three hundred million years revealed in homosporous lycophytes.</title>
        <authorList>
            <person name="Li C."/>
            <person name="Wickell D."/>
            <person name="Kuo L.Y."/>
            <person name="Chen X."/>
            <person name="Nie B."/>
            <person name="Liao X."/>
            <person name="Peng D."/>
            <person name="Ji J."/>
            <person name="Jenkins J."/>
            <person name="Williams M."/>
            <person name="Shu S."/>
            <person name="Plott C."/>
            <person name="Barry K."/>
            <person name="Rajasekar S."/>
            <person name="Grimwood J."/>
            <person name="Han X."/>
            <person name="Sun S."/>
            <person name="Hou Z."/>
            <person name="He W."/>
            <person name="Dai G."/>
            <person name="Sun C."/>
            <person name="Schmutz J."/>
            <person name="Leebens-Mack J.H."/>
            <person name="Li F.W."/>
            <person name="Wang L."/>
        </authorList>
    </citation>
    <scope>NUCLEOTIDE SEQUENCE [LARGE SCALE GENOMIC DNA]</scope>
    <source>
        <strain evidence="2">cv. PW_Plant_1</strain>
    </source>
</reference>
<proteinExistence type="predicted"/>
<dbReference type="Proteomes" id="UP001162992">
    <property type="component" value="Chromosome 12"/>
</dbReference>
<comment type="caution">
    <text evidence="1">The sequence shown here is derived from an EMBL/GenBank/DDBJ whole genome shotgun (WGS) entry which is preliminary data.</text>
</comment>
<keyword evidence="2" id="KW-1185">Reference proteome</keyword>
<name>A0ACC2C4I2_DIPCM</name>
<protein>
    <submittedName>
        <fullName evidence="1">Uncharacterized protein</fullName>
    </submittedName>
</protein>
<evidence type="ECO:0000313" key="1">
    <source>
        <dbReference type="EMBL" id="KAJ7536537.1"/>
    </source>
</evidence>
<accession>A0ACC2C4I2</accession>
<organism evidence="1 2">
    <name type="scientific">Diphasiastrum complanatum</name>
    <name type="common">Issler's clubmoss</name>
    <name type="synonym">Lycopodium complanatum</name>
    <dbReference type="NCBI Taxonomy" id="34168"/>
    <lineage>
        <taxon>Eukaryota</taxon>
        <taxon>Viridiplantae</taxon>
        <taxon>Streptophyta</taxon>
        <taxon>Embryophyta</taxon>
        <taxon>Tracheophyta</taxon>
        <taxon>Lycopodiopsida</taxon>
        <taxon>Lycopodiales</taxon>
        <taxon>Lycopodiaceae</taxon>
        <taxon>Lycopodioideae</taxon>
        <taxon>Diphasiastrum</taxon>
    </lineage>
</organism>
<evidence type="ECO:0000313" key="2">
    <source>
        <dbReference type="Proteomes" id="UP001162992"/>
    </source>
</evidence>
<sequence length="456" mass="48821">MLLWWIISRLSRKIGKWQGVKMLLWWIISRLRDMEGSESGSSNPRYGAEDDREESYRPMKLQRQDPEGEYLAALRGSNSQYWQNSLSGIGTGRGAASRGRGRSSGGYKSDRAGYKESFASGVTQGYVDGSSAGGMPREGACFNCGNEGHWATNCPHPKGSRFEAEGHQVAPKEPERLCPCGGGACLVLTANTAKNQGRKFYRCPRRKEEGQCGFFEWCDNASYGGSEVVSGATGLNYRPAQPQCELSCPCGAGTCIVRCAKTEKNMGRNFYRCPIDQEQGGCGFFKWCEEVVPSSALAHNANADVRTGLPDFPSIVAKGGIGACFKCGMSGHWSKDCTSAFQGGLLSDARTPTGKGLHGGHPTLGSCFKCGQDGHWAKDCLNSVASGPNISGNFGDRYEQKGWLPRGSDVPKTAGAFGFSKVGTKVGPPSGAAGISQGNCFKCGSPGHWASKCPIR</sequence>
<gene>
    <name evidence="1" type="ORF">O6H91_12G073000</name>
</gene>